<evidence type="ECO:0000313" key="5">
    <source>
        <dbReference type="EMBL" id="KAG8190167.1"/>
    </source>
</evidence>
<keyword evidence="6" id="KW-1185">Reference proteome</keyword>
<feature type="compositionally biased region" description="Polar residues" evidence="3">
    <location>
        <begin position="113"/>
        <end position="133"/>
    </location>
</feature>
<dbReference type="PRINTS" id="PR00620">
    <property type="entry name" value="HISTONEH2A"/>
</dbReference>
<keyword evidence="2" id="KW-0158">Chromosome</keyword>
<dbReference type="Gene3D" id="1.10.20.10">
    <property type="entry name" value="Histone, subunit A"/>
    <property type="match status" value="1"/>
</dbReference>
<comment type="subunit">
    <text evidence="2">The nucleosome is a histone octamer containing two molecules each of H2A, H2B, H3 and H4 assembled in one H3-H4 heterotetramer and two H2A-H2B heterodimers. The octamer wraps approximately 147 bp of DNA.</text>
</comment>
<sequence>MDQVQRVSKSRKSNLKFPVSRIKAMLLVNNYAHQISDKSAVFLAAVIEYVCMEILEWSLNAARSHSNSNRIQPEHINIALRRDPELSAMFPRLVIPRSTLVSMVHYPRMITGFPQTRGSESSTNRTTHPSVNRTAGPLAKITAGTLLKSSDETSGKRTDVKSKKSTAGTSVKSADEPSSGKRIAVKSKKNTAGTSVKSSDETSSGKRTAVTSKNNTAGPSGKFTVGPSGNSQAVISARDC</sequence>
<evidence type="ECO:0000256" key="2">
    <source>
        <dbReference type="RuleBase" id="RU003767"/>
    </source>
</evidence>
<comment type="similarity">
    <text evidence="2">Belongs to the histone H2A family.</text>
</comment>
<accession>A0AAV6V0C4</accession>
<dbReference type="GO" id="GO:0030527">
    <property type="term" value="F:structural constituent of chromatin"/>
    <property type="evidence" value="ECO:0007669"/>
    <property type="project" value="InterPro"/>
</dbReference>
<evidence type="ECO:0000259" key="4">
    <source>
        <dbReference type="Pfam" id="PF00125"/>
    </source>
</evidence>
<dbReference type="SUPFAM" id="SSF47113">
    <property type="entry name" value="Histone-fold"/>
    <property type="match status" value="1"/>
</dbReference>
<dbReference type="Pfam" id="PF00125">
    <property type="entry name" value="Histone"/>
    <property type="match status" value="1"/>
</dbReference>
<comment type="subcellular location">
    <subcellularLocation>
        <location evidence="2">Nucleus</location>
    </subcellularLocation>
</comment>
<keyword evidence="1" id="KW-1017">Isopeptide bond</keyword>
<evidence type="ECO:0000256" key="3">
    <source>
        <dbReference type="SAM" id="MobiDB-lite"/>
    </source>
</evidence>
<reference evidence="5 6" key="1">
    <citation type="journal article" date="2022" name="Nat. Ecol. Evol.">
        <title>A masculinizing supergene underlies an exaggerated male reproductive morph in a spider.</title>
        <authorList>
            <person name="Hendrickx F."/>
            <person name="De Corte Z."/>
            <person name="Sonet G."/>
            <person name="Van Belleghem S.M."/>
            <person name="Kostlbacher S."/>
            <person name="Vangestel C."/>
        </authorList>
    </citation>
    <scope>NUCLEOTIDE SEQUENCE [LARGE SCALE GENOMIC DNA]</scope>
    <source>
        <strain evidence="5">W744_W776</strain>
    </source>
</reference>
<keyword evidence="2" id="KW-0539">Nucleus</keyword>
<dbReference type="CDD" id="cd00074">
    <property type="entry name" value="HFD_H2A"/>
    <property type="match status" value="1"/>
</dbReference>
<organism evidence="5 6">
    <name type="scientific">Oedothorax gibbosus</name>
    <dbReference type="NCBI Taxonomy" id="931172"/>
    <lineage>
        <taxon>Eukaryota</taxon>
        <taxon>Metazoa</taxon>
        <taxon>Ecdysozoa</taxon>
        <taxon>Arthropoda</taxon>
        <taxon>Chelicerata</taxon>
        <taxon>Arachnida</taxon>
        <taxon>Araneae</taxon>
        <taxon>Araneomorphae</taxon>
        <taxon>Entelegynae</taxon>
        <taxon>Araneoidea</taxon>
        <taxon>Linyphiidae</taxon>
        <taxon>Erigoninae</taxon>
        <taxon>Oedothorax</taxon>
    </lineage>
</organism>
<dbReference type="InterPro" id="IPR009072">
    <property type="entry name" value="Histone-fold"/>
</dbReference>
<dbReference type="GO" id="GO:0003677">
    <property type="term" value="F:DNA binding"/>
    <property type="evidence" value="ECO:0007669"/>
    <property type="project" value="UniProtKB-KW"/>
</dbReference>
<evidence type="ECO:0000313" key="6">
    <source>
        <dbReference type="Proteomes" id="UP000827092"/>
    </source>
</evidence>
<dbReference type="InterPro" id="IPR002119">
    <property type="entry name" value="Histone_H2A"/>
</dbReference>
<gene>
    <name evidence="5" type="ORF">JTE90_008700</name>
</gene>
<dbReference type="EMBL" id="JAFNEN010000192">
    <property type="protein sequence ID" value="KAG8190167.1"/>
    <property type="molecule type" value="Genomic_DNA"/>
</dbReference>
<feature type="domain" description="Core Histone H2A/H2B/H3" evidence="4">
    <location>
        <begin position="6"/>
        <end position="81"/>
    </location>
</feature>
<feature type="region of interest" description="Disordered" evidence="3">
    <location>
        <begin position="112"/>
        <end position="240"/>
    </location>
</feature>
<feature type="compositionally biased region" description="Polar residues" evidence="3">
    <location>
        <begin position="205"/>
        <end position="218"/>
    </location>
</feature>
<dbReference type="GO" id="GO:0046982">
    <property type="term" value="F:protein heterodimerization activity"/>
    <property type="evidence" value="ECO:0007669"/>
    <property type="project" value="InterPro"/>
</dbReference>
<keyword evidence="2" id="KW-0238">DNA-binding</keyword>
<name>A0AAV6V0C4_9ARAC</name>
<feature type="compositionally biased region" description="Basic and acidic residues" evidence="3">
    <location>
        <begin position="149"/>
        <end position="162"/>
    </location>
</feature>
<dbReference type="AlphaFoldDB" id="A0AAV6V0C4"/>
<proteinExistence type="inferred from homology"/>
<dbReference type="Proteomes" id="UP000827092">
    <property type="component" value="Unassembled WGS sequence"/>
</dbReference>
<dbReference type="GO" id="GO:0000786">
    <property type="term" value="C:nucleosome"/>
    <property type="evidence" value="ECO:0007669"/>
    <property type="project" value="UniProtKB-KW"/>
</dbReference>
<dbReference type="InterPro" id="IPR007125">
    <property type="entry name" value="H2A/H2B/H3"/>
</dbReference>
<evidence type="ECO:0000256" key="1">
    <source>
        <dbReference type="ARBA" id="ARBA00022499"/>
    </source>
</evidence>
<keyword evidence="2" id="KW-0544">Nucleosome core</keyword>
<dbReference type="PANTHER" id="PTHR23430">
    <property type="entry name" value="HISTONE H2A"/>
    <property type="match status" value="1"/>
</dbReference>
<dbReference type="SMART" id="SM00414">
    <property type="entry name" value="H2A"/>
    <property type="match status" value="1"/>
</dbReference>
<dbReference type="GO" id="GO:0005634">
    <property type="term" value="C:nucleus"/>
    <property type="evidence" value="ECO:0007669"/>
    <property type="project" value="UniProtKB-SubCell"/>
</dbReference>
<protein>
    <recommendedName>
        <fullName evidence="2">Histone H2A</fullName>
    </recommendedName>
</protein>
<comment type="caution">
    <text evidence="5">The sequence shown here is derived from an EMBL/GenBank/DDBJ whole genome shotgun (WGS) entry which is preliminary data.</text>
</comment>